<name>A0ABD1V6J4_9LAMI</name>
<reference evidence="3" key="1">
    <citation type="submission" date="2024-07" db="EMBL/GenBank/DDBJ databases">
        <title>Two chromosome-level genome assemblies of Korean endemic species Abeliophyllum distichum and Forsythia ovata (Oleaceae).</title>
        <authorList>
            <person name="Jang H."/>
        </authorList>
    </citation>
    <scope>NUCLEOTIDE SEQUENCE [LARGE SCALE GENOMIC DNA]</scope>
</reference>
<evidence type="ECO:0000313" key="3">
    <source>
        <dbReference type="Proteomes" id="UP001604336"/>
    </source>
</evidence>
<sequence length="186" mass="21026">MNNHYASWCSNRYDERYMGSRPNNQNGSNNNSTPSVFVTSPSAIEDLAWFADTGASHHVTAEKDNLTMAKEYNGKERLIVGKSKSKINELLDKALHGLRQVPRAWYEKLSSTLIKRKFRQSEADNSLFYFANEKYIVFTLIYVDDIVVTGNDNSLLQTFINKLNVTFALKDMGSLSQLLGIEGTQA</sequence>
<dbReference type="EMBL" id="JBFOLK010000002">
    <property type="protein sequence ID" value="KAL2532952.1"/>
    <property type="molecule type" value="Genomic_DNA"/>
</dbReference>
<feature type="domain" description="Reverse transcriptase Ty1/copia-type" evidence="1">
    <location>
        <begin position="86"/>
        <end position="185"/>
    </location>
</feature>
<protein>
    <submittedName>
        <fullName evidence="2">Retrovirus-related Pol polyprotein from transposon RE1</fullName>
    </submittedName>
</protein>
<gene>
    <name evidence="2" type="ORF">Adt_06303</name>
</gene>
<evidence type="ECO:0000313" key="2">
    <source>
        <dbReference type="EMBL" id="KAL2532952.1"/>
    </source>
</evidence>
<dbReference type="AlphaFoldDB" id="A0ABD1V6J4"/>
<proteinExistence type="predicted"/>
<accession>A0ABD1V6J4</accession>
<dbReference type="Proteomes" id="UP001604336">
    <property type="component" value="Unassembled WGS sequence"/>
</dbReference>
<dbReference type="InterPro" id="IPR013103">
    <property type="entry name" value="RVT_2"/>
</dbReference>
<organism evidence="2 3">
    <name type="scientific">Abeliophyllum distichum</name>
    <dbReference type="NCBI Taxonomy" id="126358"/>
    <lineage>
        <taxon>Eukaryota</taxon>
        <taxon>Viridiplantae</taxon>
        <taxon>Streptophyta</taxon>
        <taxon>Embryophyta</taxon>
        <taxon>Tracheophyta</taxon>
        <taxon>Spermatophyta</taxon>
        <taxon>Magnoliopsida</taxon>
        <taxon>eudicotyledons</taxon>
        <taxon>Gunneridae</taxon>
        <taxon>Pentapetalae</taxon>
        <taxon>asterids</taxon>
        <taxon>lamiids</taxon>
        <taxon>Lamiales</taxon>
        <taxon>Oleaceae</taxon>
        <taxon>Forsythieae</taxon>
        <taxon>Abeliophyllum</taxon>
    </lineage>
</organism>
<evidence type="ECO:0000259" key="1">
    <source>
        <dbReference type="Pfam" id="PF07727"/>
    </source>
</evidence>
<keyword evidence="3" id="KW-1185">Reference proteome</keyword>
<comment type="caution">
    <text evidence="2">The sequence shown here is derived from an EMBL/GenBank/DDBJ whole genome shotgun (WGS) entry which is preliminary data.</text>
</comment>
<dbReference type="Pfam" id="PF07727">
    <property type="entry name" value="RVT_2"/>
    <property type="match status" value="1"/>
</dbReference>